<proteinExistence type="predicted"/>
<dbReference type="Proteomes" id="UP000555564">
    <property type="component" value="Unassembled WGS sequence"/>
</dbReference>
<accession>A0A7X0M6W7</accession>
<evidence type="ECO:0000313" key="3">
    <source>
        <dbReference type="Proteomes" id="UP000555564"/>
    </source>
</evidence>
<reference evidence="2 3" key="1">
    <citation type="submission" date="2020-08" db="EMBL/GenBank/DDBJ databases">
        <title>Sequencing the genomes of 1000 actinobacteria strains.</title>
        <authorList>
            <person name="Klenk H.-P."/>
        </authorList>
    </citation>
    <scope>NUCLEOTIDE SEQUENCE [LARGE SCALE GENOMIC DNA]</scope>
    <source>
        <strain evidence="2 3">DSM 44936</strain>
    </source>
</reference>
<feature type="region of interest" description="Disordered" evidence="1">
    <location>
        <begin position="1"/>
        <end position="34"/>
    </location>
</feature>
<keyword evidence="3" id="KW-1185">Reference proteome</keyword>
<evidence type="ECO:0000256" key="1">
    <source>
        <dbReference type="SAM" id="MobiDB-lite"/>
    </source>
</evidence>
<name>A0A7X0M6W7_9ACTN</name>
<feature type="compositionally biased region" description="Polar residues" evidence="1">
    <location>
        <begin position="1"/>
        <end position="10"/>
    </location>
</feature>
<dbReference type="AlphaFoldDB" id="A0A7X0M6W7"/>
<protein>
    <submittedName>
        <fullName evidence="2">Uncharacterized protein</fullName>
    </submittedName>
</protein>
<comment type="caution">
    <text evidence="2">The sequence shown here is derived from an EMBL/GenBank/DDBJ whole genome shotgun (WGS) entry which is preliminary data.</text>
</comment>
<dbReference type="EMBL" id="JACHIU010000001">
    <property type="protein sequence ID" value="MBB6473687.1"/>
    <property type="molecule type" value="Genomic_DNA"/>
</dbReference>
<gene>
    <name evidence="2" type="ORF">BJ992_003118</name>
</gene>
<evidence type="ECO:0000313" key="2">
    <source>
        <dbReference type="EMBL" id="MBB6473687.1"/>
    </source>
</evidence>
<organism evidence="2 3">
    <name type="scientific">Sphaerisporangium rubeum</name>
    <dbReference type="NCBI Taxonomy" id="321317"/>
    <lineage>
        <taxon>Bacteria</taxon>
        <taxon>Bacillati</taxon>
        <taxon>Actinomycetota</taxon>
        <taxon>Actinomycetes</taxon>
        <taxon>Streptosporangiales</taxon>
        <taxon>Streptosporangiaceae</taxon>
        <taxon>Sphaerisporangium</taxon>
    </lineage>
</organism>
<sequence length="34" mass="3639">MPINLPTLTDKTGRSERPTVPTFLPALTGRASSL</sequence>